<comment type="caution">
    <text evidence="2">The sequence shown here is derived from an EMBL/GenBank/DDBJ whole genome shotgun (WGS) entry which is preliminary data.</text>
</comment>
<dbReference type="InterPro" id="IPR029030">
    <property type="entry name" value="Caspase-like_dom_sf"/>
</dbReference>
<dbReference type="GO" id="GO:0016787">
    <property type="term" value="F:hydrolase activity"/>
    <property type="evidence" value="ECO:0007669"/>
    <property type="project" value="UniProtKB-KW"/>
</dbReference>
<name>A0ABU9Y652_9SPHN</name>
<accession>A0ABU9Y652</accession>
<dbReference type="EC" id="3.4.22.-" evidence="2"/>
<dbReference type="InterPro" id="IPR052039">
    <property type="entry name" value="Caspase-related_regulators"/>
</dbReference>
<evidence type="ECO:0000259" key="1">
    <source>
        <dbReference type="Pfam" id="PF00656"/>
    </source>
</evidence>
<dbReference type="RefSeq" id="WP_343887431.1">
    <property type="nucleotide sequence ID" value="NZ_BAAAEH010000003.1"/>
</dbReference>
<sequence>MASTAILVGNATYSRQDSLPCCIEDVAAMKALVEATGRYSAIHALTDLDADGMREAVRTAISADDTHDEVFFYFSGHGTQIGTEFYYCGTQFDDARPNETGVSNAELHNLLRAVNPDLLVKVVDACFSGTLLVKGNLPQLAIPKDGFRHVLQFSSSLDSQTSLAGEPLSVFTRAFCDASVRKTSGPIYFTDIFNTLRDDYLGNDEQTPFFVSQSTGRELLVDDATKLAEFRELLTTRWSGFDQGEHGAESALAVTEPLSAKKLLLAAEGRLGNPERVKLLIDELFDGVLARFNNGEFGEFFEVDKVEHATYQEVTARDLIIRVLARETRPDRLVTAEIPKAKTKSDAFGLIAHSMVALSPEWMGTEHYSLELNCTLTRAQLRLNLTPRFRTLQRLVLVLSCAPSLDQCYIFEILTQHLRTDWDRFAQDGSELVRRWYKLGWDEEPDGIIEKVCVALENAARKHIEETAARLAKE</sequence>
<keyword evidence="2" id="KW-0378">Hydrolase</keyword>
<proteinExistence type="predicted"/>
<keyword evidence="3" id="KW-1185">Reference proteome</keyword>
<reference evidence="2 3" key="1">
    <citation type="submission" date="2024-05" db="EMBL/GenBank/DDBJ databases">
        <authorList>
            <person name="Liu Q."/>
            <person name="Xin Y.-H."/>
        </authorList>
    </citation>
    <scope>NUCLEOTIDE SEQUENCE [LARGE SCALE GENOMIC DNA]</scope>
    <source>
        <strain evidence="2 3">CGMCC 1.10181</strain>
    </source>
</reference>
<gene>
    <name evidence="2" type="ORF">ABC974_16660</name>
</gene>
<dbReference type="PANTHER" id="PTHR22576">
    <property type="entry name" value="MUCOSA ASSOCIATED LYMPHOID TISSUE LYMPHOMA TRANSLOCATION PROTEIN 1/PARACASPASE"/>
    <property type="match status" value="1"/>
</dbReference>
<feature type="domain" description="Peptidase C14 caspase" evidence="1">
    <location>
        <begin position="4"/>
        <end position="215"/>
    </location>
</feature>
<dbReference type="Proteomes" id="UP001419910">
    <property type="component" value="Unassembled WGS sequence"/>
</dbReference>
<evidence type="ECO:0000313" key="3">
    <source>
        <dbReference type="Proteomes" id="UP001419910"/>
    </source>
</evidence>
<dbReference type="EMBL" id="JBDIME010000015">
    <property type="protein sequence ID" value="MEN2791268.1"/>
    <property type="molecule type" value="Genomic_DNA"/>
</dbReference>
<dbReference type="Pfam" id="PF00656">
    <property type="entry name" value="Peptidase_C14"/>
    <property type="match status" value="1"/>
</dbReference>
<dbReference type="InterPro" id="IPR011600">
    <property type="entry name" value="Pept_C14_caspase"/>
</dbReference>
<dbReference type="PANTHER" id="PTHR22576:SF37">
    <property type="entry name" value="MUCOSA-ASSOCIATED LYMPHOID TISSUE LYMPHOMA TRANSLOCATION PROTEIN 1"/>
    <property type="match status" value="1"/>
</dbReference>
<evidence type="ECO:0000313" key="2">
    <source>
        <dbReference type="EMBL" id="MEN2791268.1"/>
    </source>
</evidence>
<dbReference type="Gene3D" id="3.40.50.1460">
    <property type="match status" value="1"/>
</dbReference>
<protein>
    <submittedName>
        <fullName evidence="2">Caspase family protein</fullName>
        <ecNumber evidence="2">3.4.22.-</ecNumber>
    </submittedName>
</protein>
<organism evidence="2 3">
    <name type="scientific">Sphingomonas oligophenolica</name>
    <dbReference type="NCBI Taxonomy" id="301154"/>
    <lineage>
        <taxon>Bacteria</taxon>
        <taxon>Pseudomonadati</taxon>
        <taxon>Pseudomonadota</taxon>
        <taxon>Alphaproteobacteria</taxon>
        <taxon>Sphingomonadales</taxon>
        <taxon>Sphingomonadaceae</taxon>
        <taxon>Sphingomonas</taxon>
    </lineage>
</organism>
<dbReference type="SUPFAM" id="SSF52129">
    <property type="entry name" value="Caspase-like"/>
    <property type="match status" value="1"/>
</dbReference>